<dbReference type="GO" id="GO:0006506">
    <property type="term" value="P:GPI anchor biosynthetic process"/>
    <property type="evidence" value="ECO:0007669"/>
    <property type="project" value="UniProtKB-KW"/>
</dbReference>
<evidence type="ECO:0000256" key="10">
    <source>
        <dbReference type="ARBA" id="ARBA00023136"/>
    </source>
</evidence>
<feature type="compositionally biased region" description="Low complexity" evidence="14">
    <location>
        <begin position="984"/>
        <end position="995"/>
    </location>
</feature>
<keyword evidence="10 13" id="KW-0472">Membrane</keyword>
<feature type="region of interest" description="Disordered" evidence="14">
    <location>
        <begin position="981"/>
        <end position="1001"/>
    </location>
</feature>
<keyword evidence="5 13" id="KW-0337">GPI-anchor biosynthesis</keyword>
<feature type="transmembrane region" description="Helical" evidence="13">
    <location>
        <begin position="6"/>
        <end position="29"/>
    </location>
</feature>
<feature type="domain" description="GPI ethanolamine phosphate transferase 1 C-terminal" evidence="15">
    <location>
        <begin position="444"/>
        <end position="942"/>
    </location>
</feature>
<evidence type="ECO:0000259" key="15">
    <source>
        <dbReference type="Pfam" id="PF04987"/>
    </source>
</evidence>
<feature type="transmembrane region" description="Helical" evidence="13">
    <location>
        <begin position="455"/>
        <end position="477"/>
    </location>
</feature>
<dbReference type="InterPro" id="IPR017852">
    <property type="entry name" value="GPI_EtnP_transferase_1_C"/>
</dbReference>
<dbReference type="GO" id="GO:0051377">
    <property type="term" value="F:mannose-ethanolamine phosphotransferase activity"/>
    <property type="evidence" value="ECO:0007669"/>
    <property type="project" value="UniProtKB-UniRule"/>
</dbReference>
<evidence type="ECO:0000256" key="3">
    <source>
        <dbReference type="ARBA" id="ARBA00008400"/>
    </source>
</evidence>
<feature type="transmembrane region" description="Helical" evidence="13">
    <location>
        <begin position="918"/>
        <end position="937"/>
    </location>
</feature>
<dbReference type="GO" id="GO:0005789">
    <property type="term" value="C:endoplasmic reticulum membrane"/>
    <property type="evidence" value="ECO:0007669"/>
    <property type="project" value="UniProtKB-SubCell"/>
</dbReference>
<comment type="function">
    <text evidence="12 13">Ethanolamine phosphate transferase involved in glycosylphosphatidylinositol-anchor biosynthesis. Transfers ethanolamine phosphate to the first alpha-1,4-linked mannose of the glycosylphosphatidylinositol precursor of GPI-anchor.</text>
</comment>
<dbReference type="Pfam" id="PF01663">
    <property type="entry name" value="Phosphodiest"/>
    <property type="match status" value="1"/>
</dbReference>
<feature type="transmembrane region" description="Helical" evidence="13">
    <location>
        <begin position="497"/>
        <end position="518"/>
    </location>
</feature>
<feature type="transmembrane region" description="Helical" evidence="13">
    <location>
        <begin position="679"/>
        <end position="703"/>
    </location>
</feature>
<evidence type="ECO:0000256" key="11">
    <source>
        <dbReference type="ARBA" id="ARBA00023180"/>
    </source>
</evidence>
<reference evidence="16" key="1">
    <citation type="submission" date="2022-07" db="EMBL/GenBank/DDBJ databases">
        <title>Phylogenomic reconstructions and comparative analyses of Kickxellomycotina fungi.</title>
        <authorList>
            <person name="Reynolds N.K."/>
            <person name="Stajich J.E."/>
            <person name="Barry K."/>
            <person name="Grigoriev I.V."/>
            <person name="Crous P."/>
            <person name="Smith M.E."/>
        </authorList>
    </citation>
    <scope>NUCLEOTIDE SEQUENCE</scope>
    <source>
        <strain evidence="16">NBRC 105413</strain>
    </source>
</reference>
<protein>
    <recommendedName>
        <fullName evidence="4 13">GPI ethanolamine phosphate transferase 1</fullName>
        <ecNumber evidence="13">2.-.-.-</ecNumber>
    </recommendedName>
</protein>
<keyword evidence="7 13" id="KW-0812">Transmembrane</keyword>
<dbReference type="InterPro" id="IPR037671">
    <property type="entry name" value="PIGN_N"/>
</dbReference>
<keyword evidence="9 13" id="KW-1133">Transmembrane helix</keyword>
<evidence type="ECO:0000256" key="7">
    <source>
        <dbReference type="ARBA" id="ARBA00022692"/>
    </source>
</evidence>
<sequence>MIPATRNGLLLIGVLFHLVYLLSIFDIYFRSPLVHGMTPHRIPLRAPAKRLVLFVADGLRADKIFEPYHNKTTDTTDELAPFLLNKLRTQASWGVSHTRVPTESRPGHVATIAGFYEDVSAVTKGWKMNPVEFDSVFNESRHTWSFGSPDILPMFAHGASDKSKVDTFMYPPEFEDFSGNGDRLDTWVFSEADRFFDRAAVHGSELNQMMHQDQIVFFFHLLGIDTNGHGFKPYSPEYLNNIRHVDRGIKRLVERLEQFYSDDGQTAYVFTADHGMNDRGAHGDGHPDNTRTPLIAWGAGVARTLPAADGQTAPGHTAFSRPWNLNAFERKDVNQADIAPLMASLIGIPLPLNSVGTLPLAYLNATDEFRARAALVNALQVLEQYRVKHDQKQQTEMFFKPYMPMHQPTNSPEHILARIRQAIDLGQYAKAEAECSLLISLCLEGLRYFQRYDWLLLRSIVSAGYLGWIIYSLLFIFKKYVLPPAGPDASKDTYRSSSSKLIAVIGCLVFIAFSAMFYRQHSPAMYYAYVVFPAYFWTEIVQQLPLVQQVAADYMRSSVRWRPLAFIAAYVVVLEALVYAYFDRRVYSVAFALLAIVWPIVVSPKLRRRHSKLLLLWTCFCLLTSVFTLLPVERNDHLGLVMAGGALITISGFVAWHYSPQFVLPPPGMTGKQAHAAIALDRLIILIETLLVGIATVLGPLTSKTTETRGHLPRAHQLACWAVLIVSILLPLLHGSRLNQAARDQHYLYRLVTIYLAFATPFVLLTVSYESIFYFSYSIVLLLWLSIERALYFERAEDQLLAPAEQTRLSSLLTPQTSLSSRNAGRAESVLKLGRKLELSDLRTGIMFLFFVNVAFFGTGNVASLASFSIDSVYRLITVFDPFIMGALLLFKIFIPFFLVSAVFGVLNRSLELPPFSLFLFVLSTTDVMTVNFFFLVRDDGSWLDIGMSISHFCISGLFVLFTIVLFVLSHALVGSALIPSPPAQASSSSSSGIKGSKKQR</sequence>
<evidence type="ECO:0000256" key="14">
    <source>
        <dbReference type="SAM" id="MobiDB-lite"/>
    </source>
</evidence>
<dbReference type="InterPro" id="IPR002591">
    <property type="entry name" value="Phosphodiest/P_Trfase"/>
</dbReference>
<keyword evidence="6 13" id="KW-0808">Transferase</keyword>
<dbReference type="InterPro" id="IPR017850">
    <property type="entry name" value="Alkaline_phosphatase_core_sf"/>
</dbReference>
<feature type="transmembrane region" description="Helical" evidence="13">
    <location>
        <begin position="949"/>
        <end position="969"/>
    </location>
</feature>
<dbReference type="InterPro" id="IPR007070">
    <property type="entry name" value="GPI_EtnP_transferase_1"/>
</dbReference>
<feature type="transmembrane region" description="Helical" evidence="13">
    <location>
        <begin position="613"/>
        <end position="632"/>
    </location>
</feature>
<dbReference type="PANTHER" id="PTHR12250:SF0">
    <property type="entry name" value="GPI ETHANOLAMINE PHOSPHATE TRANSFERASE 1"/>
    <property type="match status" value="1"/>
</dbReference>
<comment type="caution">
    <text evidence="16">The sequence shown here is derived from an EMBL/GenBank/DDBJ whole genome shotgun (WGS) entry which is preliminary data.</text>
</comment>
<dbReference type="EC" id="2.-.-.-" evidence="13"/>
<keyword evidence="17" id="KW-1185">Reference proteome</keyword>
<evidence type="ECO:0000256" key="9">
    <source>
        <dbReference type="ARBA" id="ARBA00022989"/>
    </source>
</evidence>
<evidence type="ECO:0000256" key="4">
    <source>
        <dbReference type="ARBA" id="ARBA00020831"/>
    </source>
</evidence>
<feature type="transmembrane region" description="Helical" evidence="13">
    <location>
        <begin position="638"/>
        <end position="658"/>
    </location>
</feature>
<feature type="transmembrane region" description="Helical" evidence="13">
    <location>
        <begin position="771"/>
        <end position="787"/>
    </location>
</feature>
<dbReference type="PANTHER" id="PTHR12250">
    <property type="entry name" value="PHOSPHATIDYLINOSITOL GLYCAN, CLASS N"/>
    <property type="match status" value="1"/>
</dbReference>
<comment type="pathway">
    <text evidence="2 13">Glycolipid biosynthesis; glycosylphosphatidylinositol-anchor biosynthesis.</text>
</comment>
<evidence type="ECO:0000256" key="6">
    <source>
        <dbReference type="ARBA" id="ARBA00022679"/>
    </source>
</evidence>
<evidence type="ECO:0000256" key="13">
    <source>
        <dbReference type="RuleBase" id="RU367138"/>
    </source>
</evidence>
<dbReference type="CDD" id="cd16020">
    <property type="entry name" value="GPI_EPT_1"/>
    <property type="match status" value="1"/>
</dbReference>
<evidence type="ECO:0000256" key="8">
    <source>
        <dbReference type="ARBA" id="ARBA00022824"/>
    </source>
</evidence>
<dbReference type="AlphaFoldDB" id="A0A9W7XSH9"/>
<evidence type="ECO:0000313" key="16">
    <source>
        <dbReference type="EMBL" id="KAJ1648647.1"/>
    </source>
</evidence>
<comment type="subcellular location">
    <subcellularLocation>
        <location evidence="1 13">Endoplasmic reticulum membrane</location>
        <topology evidence="1 13">Multi-pass membrane protein</topology>
    </subcellularLocation>
</comment>
<dbReference type="EMBL" id="JANBOH010000002">
    <property type="protein sequence ID" value="KAJ1648647.1"/>
    <property type="molecule type" value="Genomic_DNA"/>
</dbReference>
<feature type="transmembrane region" description="Helical" evidence="13">
    <location>
        <begin position="747"/>
        <end position="765"/>
    </location>
</feature>
<dbReference type="Pfam" id="PF04987">
    <property type="entry name" value="PigN"/>
    <property type="match status" value="1"/>
</dbReference>
<name>A0A9W7XSH9_9FUNG</name>
<feature type="transmembrane region" description="Helical" evidence="13">
    <location>
        <begin position="882"/>
        <end position="906"/>
    </location>
</feature>
<feature type="transmembrane region" description="Helical" evidence="13">
    <location>
        <begin position="845"/>
        <end position="870"/>
    </location>
</feature>
<organism evidence="16 17">
    <name type="scientific">Coemansia asiatica</name>
    <dbReference type="NCBI Taxonomy" id="1052880"/>
    <lineage>
        <taxon>Eukaryota</taxon>
        <taxon>Fungi</taxon>
        <taxon>Fungi incertae sedis</taxon>
        <taxon>Zoopagomycota</taxon>
        <taxon>Kickxellomycotina</taxon>
        <taxon>Kickxellomycetes</taxon>
        <taxon>Kickxellales</taxon>
        <taxon>Kickxellaceae</taxon>
        <taxon>Coemansia</taxon>
    </lineage>
</organism>
<accession>A0A9W7XSH9</accession>
<evidence type="ECO:0000256" key="12">
    <source>
        <dbReference type="ARBA" id="ARBA00024850"/>
    </source>
</evidence>
<dbReference type="FunFam" id="3.40.720.10:FF:000015">
    <property type="entry name" value="GPI ethanolamine phosphate transferase 1"/>
    <property type="match status" value="1"/>
</dbReference>
<dbReference type="SUPFAM" id="SSF53649">
    <property type="entry name" value="Alkaline phosphatase-like"/>
    <property type="match status" value="1"/>
</dbReference>
<feature type="transmembrane region" description="Helical" evidence="13">
    <location>
        <begin position="564"/>
        <end position="582"/>
    </location>
</feature>
<proteinExistence type="inferred from homology"/>
<comment type="similarity">
    <text evidence="3 13">Belongs to the PIGG/PIGN/PIGO family. PIGN subfamily.</text>
</comment>
<keyword evidence="11" id="KW-0325">Glycoprotein</keyword>
<evidence type="ECO:0000313" key="17">
    <source>
        <dbReference type="Proteomes" id="UP001145021"/>
    </source>
</evidence>
<evidence type="ECO:0000256" key="1">
    <source>
        <dbReference type="ARBA" id="ARBA00004477"/>
    </source>
</evidence>
<feature type="transmembrane region" description="Helical" evidence="13">
    <location>
        <begin position="588"/>
        <end position="606"/>
    </location>
</feature>
<evidence type="ECO:0000256" key="2">
    <source>
        <dbReference type="ARBA" id="ARBA00004687"/>
    </source>
</evidence>
<evidence type="ECO:0000256" key="5">
    <source>
        <dbReference type="ARBA" id="ARBA00022502"/>
    </source>
</evidence>
<keyword evidence="8 13" id="KW-0256">Endoplasmic reticulum</keyword>
<dbReference type="Proteomes" id="UP001145021">
    <property type="component" value="Unassembled WGS sequence"/>
</dbReference>
<gene>
    <name evidence="16" type="primary">MCD4</name>
    <name evidence="16" type="ORF">LPJ64_000101</name>
</gene>
<dbReference type="Gene3D" id="3.40.720.10">
    <property type="entry name" value="Alkaline Phosphatase, subunit A"/>
    <property type="match status" value="1"/>
</dbReference>